<feature type="domain" description="Fe2OG dioxygenase" evidence="8">
    <location>
        <begin position="213"/>
        <end position="313"/>
    </location>
</feature>
<evidence type="ECO:0000256" key="6">
    <source>
        <dbReference type="SAM" id="MobiDB-lite"/>
    </source>
</evidence>
<evidence type="ECO:0000256" key="1">
    <source>
        <dbReference type="ARBA" id="ARBA00001961"/>
    </source>
</evidence>
<keyword evidence="2" id="KW-0479">Metal-binding</keyword>
<feature type="compositionally biased region" description="Basic and acidic residues" evidence="6">
    <location>
        <begin position="16"/>
        <end position="38"/>
    </location>
</feature>
<gene>
    <name evidence="9" type="primary">106671116</name>
</gene>
<dbReference type="InterPro" id="IPR044862">
    <property type="entry name" value="Pro_4_hyd_alph_FE2OG_OXY"/>
</dbReference>
<feature type="transmembrane region" description="Helical" evidence="7">
    <location>
        <begin position="53"/>
        <end position="71"/>
    </location>
</feature>
<dbReference type="InterPro" id="IPR039210">
    <property type="entry name" value="OGFOD3"/>
</dbReference>
<dbReference type="EnsemblMetazoa" id="XM_014401949.2">
    <property type="protein sequence ID" value="XP_014257435.1"/>
    <property type="gene ID" value="LOC106671116"/>
</dbReference>
<proteinExistence type="predicted"/>
<keyword evidence="4" id="KW-0560">Oxidoreductase</keyword>
<keyword evidence="7" id="KW-0812">Transmembrane</keyword>
<reference evidence="9" key="1">
    <citation type="submission" date="2022-01" db="UniProtKB">
        <authorList>
            <consortium name="EnsemblMetazoa"/>
        </authorList>
    </citation>
    <scope>IDENTIFICATION</scope>
</reference>
<feature type="region of interest" description="Disordered" evidence="6">
    <location>
        <begin position="1"/>
        <end position="38"/>
    </location>
</feature>
<dbReference type="OMA" id="YESFHYT"/>
<comment type="cofactor">
    <cofactor evidence="1">
        <name>L-ascorbate</name>
        <dbReference type="ChEBI" id="CHEBI:38290"/>
    </cofactor>
</comment>
<dbReference type="GO" id="GO:0031418">
    <property type="term" value="F:L-ascorbic acid binding"/>
    <property type="evidence" value="ECO:0007669"/>
    <property type="project" value="InterPro"/>
</dbReference>
<evidence type="ECO:0000256" key="5">
    <source>
        <dbReference type="ARBA" id="ARBA00023004"/>
    </source>
</evidence>
<evidence type="ECO:0000256" key="2">
    <source>
        <dbReference type="ARBA" id="ARBA00022723"/>
    </source>
</evidence>
<dbReference type="InterPro" id="IPR005123">
    <property type="entry name" value="Oxoglu/Fe-dep_dioxygenase_dom"/>
</dbReference>
<evidence type="ECO:0000313" key="10">
    <source>
        <dbReference type="Proteomes" id="UP000494040"/>
    </source>
</evidence>
<keyword evidence="5" id="KW-0408">Iron</keyword>
<dbReference type="PANTHER" id="PTHR14650">
    <property type="entry name" value="PROLYL HYDROXYLASE-RELATED"/>
    <property type="match status" value="1"/>
</dbReference>
<dbReference type="SMART" id="SM00702">
    <property type="entry name" value="P4Hc"/>
    <property type="match status" value="1"/>
</dbReference>
<dbReference type="Pfam" id="PF13640">
    <property type="entry name" value="2OG-FeII_Oxy_3"/>
    <property type="match status" value="1"/>
</dbReference>
<dbReference type="OrthoDB" id="427071at2759"/>
<dbReference type="PROSITE" id="PS51471">
    <property type="entry name" value="FE2OG_OXY"/>
    <property type="match status" value="1"/>
</dbReference>
<evidence type="ECO:0000259" key="8">
    <source>
        <dbReference type="PROSITE" id="PS51471"/>
    </source>
</evidence>
<accession>A0A8I6S760</accession>
<keyword evidence="7" id="KW-0472">Membrane</keyword>
<keyword evidence="10" id="KW-1185">Reference proteome</keyword>
<evidence type="ECO:0000313" key="9">
    <source>
        <dbReference type="EnsemblMetazoa" id="XP_014257435.1"/>
    </source>
</evidence>
<organism evidence="9 10">
    <name type="scientific">Cimex lectularius</name>
    <name type="common">Bed bug</name>
    <name type="synonym">Acanthia lectularia</name>
    <dbReference type="NCBI Taxonomy" id="79782"/>
    <lineage>
        <taxon>Eukaryota</taxon>
        <taxon>Metazoa</taxon>
        <taxon>Ecdysozoa</taxon>
        <taxon>Arthropoda</taxon>
        <taxon>Hexapoda</taxon>
        <taxon>Insecta</taxon>
        <taxon>Pterygota</taxon>
        <taxon>Neoptera</taxon>
        <taxon>Paraneoptera</taxon>
        <taxon>Hemiptera</taxon>
        <taxon>Heteroptera</taxon>
        <taxon>Panheteroptera</taxon>
        <taxon>Cimicomorpha</taxon>
        <taxon>Cimicidae</taxon>
        <taxon>Cimex</taxon>
    </lineage>
</organism>
<dbReference type="InterPro" id="IPR006620">
    <property type="entry name" value="Pro_4_hyd_alph"/>
</dbReference>
<dbReference type="AlphaFoldDB" id="A0A8I6S760"/>
<dbReference type="Proteomes" id="UP000494040">
    <property type="component" value="Unassembled WGS sequence"/>
</dbReference>
<dbReference type="KEGG" id="clec:106671116"/>
<dbReference type="GO" id="GO:0051213">
    <property type="term" value="F:dioxygenase activity"/>
    <property type="evidence" value="ECO:0007669"/>
    <property type="project" value="UniProtKB-KW"/>
</dbReference>
<dbReference type="GO" id="GO:0005506">
    <property type="term" value="F:iron ion binding"/>
    <property type="evidence" value="ECO:0007669"/>
    <property type="project" value="InterPro"/>
</dbReference>
<dbReference type="GO" id="GO:0016705">
    <property type="term" value="F:oxidoreductase activity, acting on paired donors, with incorporation or reduction of molecular oxygen"/>
    <property type="evidence" value="ECO:0007669"/>
    <property type="project" value="InterPro"/>
</dbReference>
<evidence type="ECO:0000256" key="7">
    <source>
        <dbReference type="SAM" id="Phobius"/>
    </source>
</evidence>
<dbReference type="PANTHER" id="PTHR14650:SF1">
    <property type="entry name" value="2-OXOGLUTARATE AND IRON-DEPENDENT OXYGENASE DOMAIN-CONTAINING PROTEIN 3"/>
    <property type="match status" value="1"/>
</dbReference>
<evidence type="ECO:0000256" key="4">
    <source>
        <dbReference type="ARBA" id="ARBA00023002"/>
    </source>
</evidence>
<keyword evidence="3" id="KW-0223">Dioxygenase</keyword>
<dbReference type="GO" id="GO:0016020">
    <property type="term" value="C:membrane"/>
    <property type="evidence" value="ECO:0007669"/>
    <property type="project" value="TreeGrafter"/>
</dbReference>
<keyword evidence="7" id="KW-1133">Transmembrane helix</keyword>
<evidence type="ECO:0000256" key="3">
    <source>
        <dbReference type="ARBA" id="ARBA00022964"/>
    </source>
</evidence>
<protein>
    <recommendedName>
        <fullName evidence="8">Fe2OG dioxygenase domain-containing protein</fullName>
    </recommendedName>
</protein>
<dbReference type="Gene3D" id="2.60.120.620">
    <property type="entry name" value="q2cbj1_9rhob like domain"/>
    <property type="match status" value="1"/>
</dbReference>
<sequence>MKNGSTSGVKLRKVKGKEAPKEKPGKAETNEKEGDAKPSKFMPFPGSYIKQRIWARLVLLLATLVIVYFTPKQDKTIYLARVKDSVDNRRLDVKCSEDYFKEIIEYGGCVPVKCGRVVMDKLLTKEETETLIDIAKRGLALGGSDGGASILDLHSGALSKGKNFINIFSFPNITDIFRINDFALYIRVRRKIQEAVAYSFKIDSDKLYLTKPTFFSRLTSIEPATIHDEYWHLHVDKNVYQSFHYTSLVYLNDYNSDFEGGRFVFEDPENALTIVEPKRGRVSAFTSGEENAHRVERVTSGTRYAVTISFTCDKKHAIGDPNFKP</sequence>
<name>A0A8I6S760_CIMLE</name>